<dbReference type="Proteomes" id="UP000034164">
    <property type="component" value="Unassembled WGS sequence"/>
</dbReference>
<reference evidence="2" key="1">
    <citation type="journal article" date="2015" name="PLoS Genet.">
        <title>The dynamic genome and transcriptome of the human fungal pathogen Blastomyces and close relative Emmonsia.</title>
        <authorList>
            <person name="Munoz J.F."/>
            <person name="Gauthier G.M."/>
            <person name="Desjardins C.A."/>
            <person name="Gallo J.E."/>
            <person name="Holder J."/>
            <person name="Sullivan T.D."/>
            <person name="Marty A.J."/>
            <person name="Carmen J.C."/>
            <person name="Chen Z."/>
            <person name="Ding L."/>
            <person name="Gujja S."/>
            <person name="Magrini V."/>
            <person name="Misas E."/>
            <person name="Mitreva M."/>
            <person name="Priest M."/>
            <person name="Saif S."/>
            <person name="Whiston E.A."/>
            <person name="Young S."/>
            <person name="Zeng Q."/>
            <person name="Goldman W.E."/>
            <person name="Mardis E.R."/>
            <person name="Taylor J.W."/>
            <person name="McEwen J.G."/>
            <person name="Clay O.K."/>
            <person name="Klein B.S."/>
            <person name="Cuomo C.A."/>
        </authorList>
    </citation>
    <scope>NUCLEOTIDE SEQUENCE [LARGE SCALE GENOMIC DNA]</scope>
    <source>
        <strain evidence="2">UAMH 3008</strain>
    </source>
</reference>
<protein>
    <submittedName>
        <fullName evidence="1">Uncharacterized protein</fullName>
    </submittedName>
</protein>
<dbReference type="AlphaFoldDB" id="A0A0G2I4I3"/>
<organism evidence="1 2">
    <name type="scientific">[Emmonsia] crescens</name>
    <dbReference type="NCBI Taxonomy" id="73230"/>
    <lineage>
        <taxon>Eukaryota</taxon>
        <taxon>Fungi</taxon>
        <taxon>Dikarya</taxon>
        <taxon>Ascomycota</taxon>
        <taxon>Pezizomycotina</taxon>
        <taxon>Eurotiomycetes</taxon>
        <taxon>Eurotiomycetidae</taxon>
        <taxon>Onygenales</taxon>
        <taxon>Ajellomycetaceae</taxon>
        <taxon>Emergomyces</taxon>
    </lineage>
</organism>
<name>A0A0G2I4I3_9EURO</name>
<dbReference type="EMBL" id="LCZI01000669">
    <property type="protein sequence ID" value="KKZ65353.1"/>
    <property type="molecule type" value="Genomic_DNA"/>
</dbReference>
<comment type="caution">
    <text evidence="1">The sequence shown here is derived from an EMBL/GenBank/DDBJ whole genome shotgun (WGS) entry which is preliminary data.</text>
</comment>
<gene>
    <name evidence="1" type="ORF">EMCG_01281</name>
</gene>
<dbReference type="VEuPathDB" id="FungiDB:EMCG_01281"/>
<proteinExistence type="predicted"/>
<evidence type="ECO:0000313" key="2">
    <source>
        <dbReference type="Proteomes" id="UP000034164"/>
    </source>
</evidence>
<sequence length="70" mass="7271">MAILCVNLPKPTPGTSTQVGFSALRLGRALETRSGSGKCGKSLMFPLGSLISHKMFESLKDTGSFGALAV</sequence>
<evidence type="ECO:0000313" key="1">
    <source>
        <dbReference type="EMBL" id="KKZ65353.1"/>
    </source>
</evidence>
<accession>A0A0G2I4I3</accession>